<dbReference type="EMBL" id="LXQA010856986">
    <property type="protein sequence ID" value="MCI74270.1"/>
    <property type="molecule type" value="Genomic_DNA"/>
</dbReference>
<name>A0A392UPK3_9FABA</name>
<reference evidence="2 3" key="1">
    <citation type="journal article" date="2018" name="Front. Plant Sci.">
        <title>Red Clover (Trifolium pratense) and Zigzag Clover (T. medium) - A Picture of Genomic Similarities and Differences.</title>
        <authorList>
            <person name="Dluhosova J."/>
            <person name="Istvanek J."/>
            <person name="Nedelnik J."/>
            <person name="Repkova J."/>
        </authorList>
    </citation>
    <scope>NUCLEOTIDE SEQUENCE [LARGE SCALE GENOMIC DNA]</scope>
    <source>
        <strain evidence="3">cv. 10/8</strain>
        <tissue evidence="2">Leaf</tissue>
    </source>
</reference>
<proteinExistence type="predicted"/>
<keyword evidence="3" id="KW-1185">Reference proteome</keyword>
<feature type="region of interest" description="Disordered" evidence="1">
    <location>
        <begin position="1"/>
        <end position="24"/>
    </location>
</feature>
<feature type="non-terminal residue" evidence="2">
    <location>
        <position position="1"/>
    </location>
</feature>
<sequence length="24" mass="2341">LPGLRPRSPARGTAPLNPASGTPG</sequence>
<evidence type="ECO:0000313" key="2">
    <source>
        <dbReference type="EMBL" id="MCI74270.1"/>
    </source>
</evidence>
<organism evidence="2 3">
    <name type="scientific">Trifolium medium</name>
    <dbReference type="NCBI Taxonomy" id="97028"/>
    <lineage>
        <taxon>Eukaryota</taxon>
        <taxon>Viridiplantae</taxon>
        <taxon>Streptophyta</taxon>
        <taxon>Embryophyta</taxon>
        <taxon>Tracheophyta</taxon>
        <taxon>Spermatophyta</taxon>
        <taxon>Magnoliopsida</taxon>
        <taxon>eudicotyledons</taxon>
        <taxon>Gunneridae</taxon>
        <taxon>Pentapetalae</taxon>
        <taxon>rosids</taxon>
        <taxon>fabids</taxon>
        <taxon>Fabales</taxon>
        <taxon>Fabaceae</taxon>
        <taxon>Papilionoideae</taxon>
        <taxon>50 kb inversion clade</taxon>
        <taxon>NPAAA clade</taxon>
        <taxon>Hologalegina</taxon>
        <taxon>IRL clade</taxon>
        <taxon>Trifolieae</taxon>
        <taxon>Trifolium</taxon>
    </lineage>
</organism>
<evidence type="ECO:0000256" key="1">
    <source>
        <dbReference type="SAM" id="MobiDB-lite"/>
    </source>
</evidence>
<evidence type="ECO:0000313" key="3">
    <source>
        <dbReference type="Proteomes" id="UP000265520"/>
    </source>
</evidence>
<dbReference type="AlphaFoldDB" id="A0A392UPK3"/>
<protein>
    <submittedName>
        <fullName evidence="2">Uncharacterized protein</fullName>
    </submittedName>
</protein>
<comment type="caution">
    <text evidence="2">The sequence shown here is derived from an EMBL/GenBank/DDBJ whole genome shotgun (WGS) entry which is preliminary data.</text>
</comment>
<dbReference type="Proteomes" id="UP000265520">
    <property type="component" value="Unassembled WGS sequence"/>
</dbReference>
<accession>A0A392UPK3</accession>